<dbReference type="Gene3D" id="1.10.1740.10">
    <property type="match status" value="1"/>
</dbReference>
<dbReference type="Pfam" id="PF08281">
    <property type="entry name" value="Sigma70_r4_2"/>
    <property type="match status" value="1"/>
</dbReference>
<name>A0A6M3ZSE7_9BURK</name>
<evidence type="ECO:0000313" key="7">
    <source>
        <dbReference type="EMBL" id="QJQ01203.1"/>
    </source>
</evidence>
<feature type="domain" description="RNA polymerase sigma factor 70 region 4 type 2" evidence="6">
    <location>
        <begin position="112"/>
        <end position="164"/>
    </location>
</feature>
<keyword evidence="3" id="KW-0731">Sigma factor</keyword>
<dbReference type="RefSeq" id="WP_017455439.1">
    <property type="nucleotide sequence ID" value="NZ_CP008956.1"/>
</dbReference>
<dbReference type="SUPFAM" id="SSF88659">
    <property type="entry name" value="Sigma3 and sigma4 domains of RNA polymerase sigma factors"/>
    <property type="match status" value="1"/>
</dbReference>
<evidence type="ECO:0000256" key="1">
    <source>
        <dbReference type="ARBA" id="ARBA00010641"/>
    </source>
</evidence>
<dbReference type="PANTHER" id="PTHR43133">
    <property type="entry name" value="RNA POLYMERASE ECF-TYPE SIGMA FACTO"/>
    <property type="match status" value="1"/>
</dbReference>
<dbReference type="Pfam" id="PF04542">
    <property type="entry name" value="Sigma70_r2"/>
    <property type="match status" value="1"/>
</dbReference>
<gene>
    <name evidence="7" type="ORF">C798_13440</name>
</gene>
<dbReference type="InterPro" id="IPR013249">
    <property type="entry name" value="RNA_pol_sigma70_r4_t2"/>
</dbReference>
<evidence type="ECO:0000259" key="5">
    <source>
        <dbReference type="Pfam" id="PF04542"/>
    </source>
</evidence>
<dbReference type="InterPro" id="IPR014284">
    <property type="entry name" value="RNA_pol_sigma-70_dom"/>
</dbReference>
<dbReference type="InterPro" id="IPR036388">
    <property type="entry name" value="WH-like_DNA-bd_sf"/>
</dbReference>
<evidence type="ECO:0000313" key="8">
    <source>
        <dbReference type="Proteomes" id="UP000501648"/>
    </source>
</evidence>
<dbReference type="NCBIfam" id="TIGR02937">
    <property type="entry name" value="sigma70-ECF"/>
    <property type="match status" value="1"/>
</dbReference>
<reference evidence="7 8" key="1">
    <citation type="journal article" date="2012" name="J. Bacteriol.">
        <title>Genome sequence of the pathogenic Herbaspirillum seropedicae strain Os34, isolated from rice roots.</title>
        <authorList>
            <person name="Ye W."/>
            <person name="Ye S."/>
            <person name="Liu J."/>
            <person name="Chang S."/>
            <person name="Chen M."/>
            <person name="Zhu B."/>
            <person name="Guo L."/>
            <person name="An Q."/>
        </authorList>
    </citation>
    <scope>NUCLEOTIDE SEQUENCE [LARGE SCALE GENOMIC DNA]</scope>
    <source>
        <strain evidence="7 8">Os34</strain>
    </source>
</reference>
<dbReference type="Gene3D" id="1.10.10.10">
    <property type="entry name" value="Winged helix-like DNA-binding domain superfamily/Winged helix DNA-binding domain"/>
    <property type="match status" value="1"/>
</dbReference>
<dbReference type="GO" id="GO:0016987">
    <property type="term" value="F:sigma factor activity"/>
    <property type="evidence" value="ECO:0007669"/>
    <property type="project" value="UniProtKB-KW"/>
</dbReference>
<evidence type="ECO:0000256" key="4">
    <source>
        <dbReference type="ARBA" id="ARBA00023163"/>
    </source>
</evidence>
<dbReference type="CDD" id="cd06171">
    <property type="entry name" value="Sigma70_r4"/>
    <property type="match status" value="1"/>
</dbReference>
<dbReference type="InterPro" id="IPR007627">
    <property type="entry name" value="RNA_pol_sigma70_r2"/>
</dbReference>
<evidence type="ECO:0000256" key="3">
    <source>
        <dbReference type="ARBA" id="ARBA00023082"/>
    </source>
</evidence>
<comment type="similarity">
    <text evidence="1">Belongs to the sigma-70 factor family. ECF subfamily.</text>
</comment>
<dbReference type="GO" id="GO:0006352">
    <property type="term" value="P:DNA-templated transcription initiation"/>
    <property type="evidence" value="ECO:0007669"/>
    <property type="project" value="InterPro"/>
</dbReference>
<sequence length="191" mass="21851">MKRTETDEWFSREILPLENALWRFLRRNSHGSGDEIADLMQEVYVRLYEASCVSRPEQPKAFMFSIARNLLIDRARRSQVVSIEAYADLEALEITPDLLSPERHAIGLQELRLLQRALDELPERCRQVVKLRKIDGLSQREVAMHMGIAEDTVERQISKGIRAMAQSLLSMGVTVALAGKRTSCQNKEEAQ</sequence>
<dbReference type="InterPro" id="IPR013324">
    <property type="entry name" value="RNA_pol_sigma_r3/r4-like"/>
</dbReference>
<keyword evidence="2" id="KW-0805">Transcription regulation</keyword>
<dbReference type="AlphaFoldDB" id="A0A6M3ZSE7"/>
<dbReference type="PANTHER" id="PTHR43133:SF63">
    <property type="entry name" value="RNA POLYMERASE SIGMA FACTOR FECI-RELATED"/>
    <property type="match status" value="1"/>
</dbReference>
<proteinExistence type="inferred from homology"/>
<dbReference type="InterPro" id="IPR013325">
    <property type="entry name" value="RNA_pol_sigma_r2"/>
</dbReference>
<dbReference type="EMBL" id="CP008956">
    <property type="protein sequence ID" value="QJQ01203.1"/>
    <property type="molecule type" value="Genomic_DNA"/>
</dbReference>
<keyword evidence="4" id="KW-0804">Transcription</keyword>
<accession>A0A6M3ZSE7</accession>
<organism evidence="7 8">
    <name type="scientific">Herbaspirillum rubrisubalbicans Os34</name>
    <dbReference type="NCBI Taxonomy" id="1235827"/>
    <lineage>
        <taxon>Bacteria</taxon>
        <taxon>Pseudomonadati</taxon>
        <taxon>Pseudomonadota</taxon>
        <taxon>Betaproteobacteria</taxon>
        <taxon>Burkholderiales</taxon>
        <taxon>Oxalobacteraceae</taxon>
        <taxon>Herbaspirillum</taxon>
    </lineage>
</organism>
<dbReference type="SUPFAM" id="SSF88946">
    <property type="entry name" value="Sigma2 domain of RNA polymerase sigma factors"/>
    <property type="match status" value="1"/>
</dbReference>
<feature type="domain" description="RNA polymerase sigma-70 region 2" evidence="5">
    <location>
        <begin position="19"/>
        <end position="79"/>
    </location>
</feature>
<evidence type="ECO:0000259" key="6">
    <source>
        <dbReference type="Pfam" id="PF08281"/>
    </source>
</evidence>
<evidence type="ECO:0000256" key="2">
    <source>
        <dbReference type="ARBA" id="ARBA00023015"/>
    </source>
</evidence>
<dbReference type="GO" id="GO:0003677">
    <property type="term" value="F:DNA binding"/>
    <property type="evidence" value="ECO:0007669"/>
    <property type="project" value="InterPro"/>
</dbReference>
<dbReference type="Proteomes" id="UP000501648">
    <property type="component" value="Chromosome"/>
</dbReference>
<protein>
    <submittedName>
        <fullName evidence="7">RNA polymerase sigma factor</fullName>
    </submittedName>
</protein>
<dbReference type="InterPro" id="IPR039425">
    <property type="entry name" value="RNA_pol_sigma-70-like"/>
</dbReference>